<protein>
    <submittedName>
        <fullName evidence="1">Uncharacterized protein</fullName>
    </submittedName>
</protein>
<comment type="caution">
    <text evidence="1">The sequence shown here is derived from an EMBL/GenBank/DDBJ whole genome shotgun (WGS) entry which is preliminary data.</text>
</comment>
<evidence type="ECO:0000313" key="2">
    <source>
        <dbReference type="Proteomes" id="UP000324629"/>
    </source>
</evidence>
<dbReference type="AlphaFoldDB" id="A0A5J4NQI1"/>
<proteinExistence type="predicted"/>
<accession>A0A5J4NQI1</accession>
<evidence type="ECO:0000313" key="1">
    <source>
        <dbReference type="EMBL" id="KAA3677689.1"/>
    </source>
</evidence>
<dbReference type="EMBL" id="QNGE01001383">
    <property type="protein sequence ID" value="KAA3677689.1"/>
    <property type="molecule type" value="Genomic_DNA"/>
</dbReference>
<sequence length="44" mass="5166">MVIRRLSIMCHVFLICVTVFINSVCCTYFGRFHLKTSCPRRNSL</sequence>
<reference evidence="1 2" key="1">
    <citation type="journal article" date="2019" name="Gigascience">
        <title>Whole-genome sequence of the oriental lung fluke Paragonimus westermani.</title>
        <authorList>
            <person name="Oey H."/>
            <person name="Zakrzewski M."/>
            <person name="Narain K."/>
            <person name="Devi K.R."/>
            <person name="Agatsuma T."/>
            <person name="Nawaratna S."/>
            <person name="Gobert G.N."/>
            <person name="Jones M.K."/>
            <person name="Ragan M.A."/>
            <person name="McManus D.P."/>
            <person name="Krause L."/>
        </authorList>
    </citation>
    <scope>NUCLEOTIDE SEQUENCE [LARGE SCALE GENOMIC DNA]</scope>
    <source>
        <strain evidence="1 2">IND2009</strain>
    </source>
</reference>
<name>A0A5J4NQI1_9TREM</name>
<dbReference type="Proteomes" id="UP000324629">
    <property type="component" value="Unassembled WGS sequence"/>
</dbReference>
<keyword evidence="2" id="KW-1185">Reference proteome</keyword>
<organism evidence="1 2">
    <name type="scientific">Paragonimus westermani</name>
    <dbReference type="NCBI Taxonomy" id="34504"/>
    <lineage>
        <taxon>Eukaryota</taxon>
        <taxon>Metazoa</taxon>
        <taxon>Spiralia</taxon>
        <taxon>Lophotrochozoa</taxon>
        <taxon>Platyhelminthes</taxon>
        <taxon>Trematoda</taxon>
        <taxon>Digenea</taxon>
        <taxon>Plagiorchiida</taxon>
        <taxon>Troglotremata</taxon>
        <taxon>Troglotrematidae</taxon>
        <taxon>Paragonimus</taxon>
    </lineage>
</organism>
<gene>
    <name evidence="1" type="ORF">DEA37_0012746</name>
</gene>